<dbReference type="SUPFAM" id="SSF46894">
    <property type="entry name" value="C-terminal effector domain of the bipartite response regulators"/>
    <property type="match status" value="1"/>
</dbReference>
<dbReference type="Proteomes" id="UP000189818">
    <property type="component" value="Unassembled WGS sequence"/>
</dbReference>
<dbReference type="CDD" id="cd17535">
    <property type="entry name" value="REC_NarL-like"/>
    <property type="match status" value="1"/>
</dbReference>
<evidence type="ECO:0000313" key="7">
    <source>
        <dbReference type="Proteomes" id="UP000189818"/>
    </source>
</evidence>
<dbReference type="InterPro" id="IPR051015">
    <property type="entry name" value="EvgA-like"/>
</dbReference>
<dbReference type="PROSITE" id="PS50043">
    <property type="entry name" value="HTH_LUXR_2"/>
    <property type="match status" value="1"/>
</dbReference>
<dbReference type="GO" id="GO:0006355">
    <property type="term" value="P:regulation of DNA-templated transcription"/>
    <property type="evidence" value="ECO:0007669"/>
    <property type="project" value="InterPro"/>
</dbReference>
<evidence type="ECO:0000259" key="4">
    <source>
        <dbReference type="PROSITE" id="PS50043"/>
    </source>
</evidence>
<keyword evidence="2" id="KW-0238">DNA-binding</keyword>
<dbReference type="CDD" id="cd06170">
    <property type="entry name" value="LuxR_C_like"/>
    <property type="match status" value="1"/>
</dbReference>
<dbReference type="GO" id="GO:0003677">
    <property type="term" value="F:DNA binding"/>
    <property type="evidence" value="ECO:0007669"/>
    <property type="project" value="UniProtKB-KW"/>
</dbReference>
<dbReference type="GO" id="GO:0000160">
    <property type="term" value="P:phosphorelay signal transduction system"/>
    <property type="evidence" value="ECO:0007669"/>
    <property type="project" value="InterPro"/>
</dbReference>
<dbReference type="RefSeq" id="WP_079647574.1">
    <property type="nucleotide sequence ID" value="NZ_FUYM01000003.1"/>
</dbReference>
<feature type="modified residue" description="4-aspartylphosphate" evidence="3">
    <location>
        <position position="57"/>
    </location>
</feature>
<dbReference type="InterPro" id="IPR058245">
    <property type="entry name" value="NreC/VraR/RcsB-like_REC"/>
</dbReference>
<dbReference type="Gene3D" id="1.10.10.10">
    <property type="entry name" value="Winged helix-like DNA-binding domain superfamily/Winged helix DNA-binding domain"/>
    <property type="match status" value="1"/>
</dbReference>
<dbReference type="PANTHER" id="PTHR45566:SF1">
    <property type="entry name" value="HTH-TYPE TRANSCRIPTIONAL REGULATOR YHJB-RELATED"/>
    <property type="match status" value="1"/>
</dbReference>
<gene>
    <name evidence="6" type="ORF">SAMN06295920_103256</name>
</gene>
<dbReference type="Gene3D" id="3.40.50.2300">
    <property type="match status" value="1"/>
</dbReference>
<organism evidence="6 7">
    <name type="scientific">Rhizorhabdus histidinilytica</name>
    <dbReference type="NCBI Taxonomy" id="439228"/>
    <lineage>
        <taxon>Bacteria</taxon>
        <taxon>Pseudomonadati</taxon>
        <taxon>Pseudomonadota</taxon>
        <taxon>Alphaproteobacteria</taxon>
        <taxon>Sphingomonadales</taxon>
        <taxon>Sphingomonadaceae</taxon>
        <taxon>Rhizorhabdus</taxon>
    </lineage>
</organism>
<dbReference type="SMART" id="SM00421">
    <property type="entry name" value="HTH_LUXR"/>
    <property type="match status" value="1"/>
</dbReference>
<reference evidence="7" key="1">
    <citation type="submission" date="2017-02" db="EMBL/GenBank/DDBJ databases">
        <authorList>
            <person name="Varghese N."/>
            <person name="Submissions S."/>
        </authorList>
    </citation>
    <scope>NUCLEOTIDE SEQUENCE [LARGE SCALE GENOMIC DNA]</scope>
    <source>
        <strain evidence="7">UM2</strain>
    </source>
</reference>
<keyword evidence="7" id="KW-1185">Reference proteome</keyword>
<dbReference type="InterPro" id="IPR001789">
    <property type="entry name" value="Sig_transdc_resp-reg_receiver"/>
</dbReference>
<evidence type="ECO:0000256" key="3">
    <source>
        <dbReference type="PROSITE-ProRule" id="PRU00169"/>
    </source>
</evidence>
<sequence>MTIGRILIADDHPLIREGIQLSIRARHPGHIVDVAGSIAEAEALVQRNGPYKLLLLDYELPDANGFGGFFRLQHLLGRTPIAIISAHDSEQMVATTQAVGAAGFLSKRQPLDATIAGIEIILAGGRVFPTSAGPDTHIDMLRKRLDSLSGAQRRVLLALAGGDLNKQIAADLGVSEATIKAHLSAIFRKLGVTNRTQAILMMRPLLQPS</sequence>
<keyword evidence="1 3" id="KW-0597">Phosphoprotein</keyword>
<dbReference type="EMBL" id="FUYM01000003">
    <property type="protein sequence ID" value="SKB50301.1"/>
    <property type="molecule type" value="Genomic_DNA"/>
</dbReference>
<dbReference type="InterPro" id="IPR011006">
    <property type="entry name" value="CheY-like_superfamily"/>
</dbReference>
<dbReference type="InterPro" id="IPR000792">
    <property type="entry name" value="Tscrpt_reg_LuxR_C"/>
</dbReference>
<dbReference type="AlphaFoldDB" id="A0A1T5BT43"/>
<feature type="domain" description="HTH luxR-type" evidence="4">
    <location>
        <begin position="141"/>
        <end position="206"/>
    </location>
</feature>
<evidence type="ECO:0000313" key="6">
    <source>
        <dbReference type="EMBL" id="SKB50301.1"/>
    </source>
</evidence>
<evidence type="ECO:0000259" key="5">
    <source>
        <dbReference type="PROSITE" id="PS50110"/>
    </source>
</evidence>
<dbReference type="PROSITE" id="PS00622">
    <property type="entry name" value="HTH_LUXR_1"/>
    <property type="match status" value="1"/>
</dbReference>
<feature type="domain" description="Response regulatory" evidence="5">
    <location>
        <begin position="5"/>
        <end position="122"/>
    </location>
</feature>
<dbReference type="InterPro" id="IPR036388">
    <property type="entry name" value="WH-like_DNA-bd_sf"/>
</dbReference>
<dbReference type="SUPFAM" id="SSF52172">
    <property type="entry name" value="CheY-like"/>
    <property type="match status" value="1"/>
</dbReference>
<dbReference type="Pfam" id="PF00072">
    <property type="entry name" value="Response_reg"/>
    <property type="match status" value="1"/>
</dbReference>
<dbReference type="OrthoDB" id="9814495at2"/>
<evidence type="ECO:0000256" key="1">
    <source>
        <dbReference type="ARBA" id="ARBA00022553"/>
    </source>
</evidence>
<dbReference type="PROSITE" id="PS50110">
    <property type="entry name" value="RESPONSE_REGULATORY"/>
    <property type="match status" value="1"/>
</dbReference>
<dbReference type="SMART" id="SM00448">
    <property type="entry name" value="REC"/>
    <property type="match status" value="1"/>
</dbReference>
<dbReference type="STRING" id="439228.SAMN06295920_103256"/>
<dbReference type="PANTHER" id="PTHR45566">
    <property type="entry name" value="HTH-TYPE TRANSCRIPTIONAL REGULATOR YHJB-RELATED"/>
    <property type="match status" value="1"/>
</dbReference>
<name>A0A1T5BT43_9SPHN</name>
<accession>A0A1T5BT43</accession>
<protein>
    <submittedName>
        <fullName evidence="6">Two component transcriptional regulator, LuxR family</fullName>
    </submittedName>
</protein>
<dbReference type="InterPro" id="IPR016032">
    <property type="entry name" value="Sig_transdc_resp-reg_C-effctor"/>
</dbReference>
<evidence type="ECO:0000256" key="2">
    <source>
        <dbReference type="ARBA" id="ARBA00023125"/>
    </source>
</evidence>
<dbReference type="Pfam" id="PF00196">
    <property type="entry name" value="GerE"/>
    <property type="match status" value="1"/>
</dbReference>
<proteinExistence type="predicted"/>
<dbReference type="PRINTS" id="PR00038">
    <property type="entry name" value="HTHLUXR"/>
</dbReference>